<feature type="domain" description="PPM-type phosphatase" evidence="1">
    <location>
        <begin position="56"/>
        <end position="319"/>
    </location>
</feature>
<protein>
    <recommendedName>
        <fullName evidence="1">PPM-type phosphatase domain-containing protein</fullName>
    </recommendedName>
</protein>
<dbReference type="Gene3D" id="3.60.40.10">
    <property type="entry name" value="PPM-type phosphatase domain"/>
    <property type="match status" value="1"/>
</dbReference>
<name>A0A5B8RDE8_9ZZZZ</name>
<organism evidence="2">
    <name type="scientific">uncultured organism</name>
    <dbReference type="NCBI Taxonomy" id="155900"/>
    <lineage>
        <taxon>unclassified sequences</taxon>
        <taxon>environmental samples</taxon>
    </lineage>
</organism>
<dbReference type="PROSITE" id="PS51746">
    <property type="entry name" value="PPM_2"/>
    <property type="match status" value="1"/>
</dbReference>
<dbReference type="AlphaFoldDB" id="A0A5B8RDE8"/>
<proteinExistence type="predicted"/>
<dbReference type="EMBL" id="MN079119">
    <property type="protein sequence ID" value="QEA05978.1"/>
    <property type="molecule type" value="Genomic_DNA"/>
</dbReference>
<accession>A0A5B8RDE8</accession>
<reference evidence="2" key="1">
    <citation type="submission" date="2019-06" db="EMBL/GenBank/DDBJ databases">
        <authorList>
            <person name="Murdoch R.W."/>
            <person name="Fathepure B."/>
        </authorList>
    </citation>
    <scope>NUCLEOTIDE SEQUENCE</scope>
</reference>
<dbReference type="SMART" id="SM00331">
    <property type="entry name" value="PP2C_SIG"/>
    <property type="match status" value="1"/>
</dbReference>
<evidence type="ECO:0000259" key="1">
    <source>
        <dbReference type="PROSITE" id="PS51746"/>
    </source>
</evidence>
<evidence type="ECO:0000313" key="2">
    <source>
        <dbReference type="EMBL" id="QEA05978.1"/>
    </source>
</evidence>
<dbReference type="InterPro" id="IPR036457">
    <property type="entry name" value="PPM-type-like_dom_sf"/>
</dbReference>
<dbReference type="SMART" id="SM00332">
    <property type="entry name" value="PP2Cc"/>
    <property type="match status" value="1"/>
</dbReference>
<sequence length="326" mass="35304">MQLSFALTQLDGYVDSRQAPPMMPPGRELAWFTLRGLAVGERAENQDNLVVVDAAGFGVCLRGGAPTTINRDDWPAGRLRIAVLDGMGGHDNGRQVAEDAADAIRRLPVYASREALVNGLDALHDQLHADWGAGVRSPGCTLTLLEVVAEDTAWLYHVGDSRLYELGSGVGPRYLTLDHAPSTRAMLAGAIDVEAWQRRIHRQPESRISQAFAMGNTFEDERGRLSPGLRHLTAEDLPLSLAERADCRTITLRPGGRYLLSTDGLWAVSDPASLVDRHWKKLAGDARQPDALLRGLLDVLQQAAQPGESDNTTALLLQVAPSKGQG</sequence>
<dbReference type="SUPFAM" id="SSF81606">
    <property type="entry name" value="PP2C-like"/>
    <property type="match status" value="1"/>
</dbReference>
<dbReference type="InterPro" id="IPR001932">
    <property type="entry name" value="PPM-type_phosphatase-like_dom"/>
</dbReference>
<gene>
    <name evidence="2" type="ORF">KBTEX_02307</name>
</gene>